<comment type="caution">
    <text evidence="2">The sequence shown here is derived from an EMBL/GenBank/DDBJ whole genome shotgun (WGS) entry which is preliminary data.</text>
</comment>
<name>A0AA38GXV0_TAXCH</name>
<dbReference type="Proteomes" id="UP000824469">
    <property type="component" value="Unassembled WGS sequence"/>
</dbReference>
<proteinExistence type="predicted"/>
<gene>
    <name evidence="2" type="ORF">KI387_002629</name>
</gene>
<evidence type="ECO:0000313" key="3">
    <source>
        <dbReference type="Proteomes" id="UP000824469"/>
    </source>
</evidence>
<keyword evidence="3" id="KW-1185">Reference proteome</keyword>
<dbReference type="AlphaFoldDB" id="A0AA38GXV0"/>
<reference evidence="2 3" key="1">
    <citation type="journal article" date="2021" name="Nat. Plants">
        <title>The Taxus genome provides insights into paclitaxel biosynthesis.</title>
        <authorList>
            <person name="Xiong X."/>
            <person name="Gou J."/>
            <person name="Liao Q."/>
            <person name="Li Y."/>
            <person name="Zhou Q."/>
            <person name="Bi G."/>
            <person name="Li C."/>
            <person name="Du R."/>
            <person name="Wang X."/>
            <person name="Sun T."/>
            <person name="Guo L."/>
            <person name="Liang H."/>
            <person name="Lu P."/>
            <person name="Wu Y."/>
            <person name="Zhang Z."/>
            <person name="Ro D.K."/>
            <person name="Shang Y."/>
            <person name="Huang S."/>
            <person name="Yan J."/>
        </authorList>
    </citation>
    <scope>NUCLEOTIDE SEQUENCE [LARGE SCALE GENOMIC DNA]</scope>
    <source>
        <strain evidence="2">Ta-2019</strain>
    </source>
</reference>
<evidence type="ECO:0000256" key="1">
    <source>
        <dbReference type="SAM" id="MobiDB-lite"/>
    </source>
</evidence>
<feature type="non-terminal residue" evidence="2">
    <location>
        <position position="1"/>
    </location>
</feature>
<feature type="region of interest" description="Disordered" evidence="1">
    <location>
        <begin position="1"/>
        <end position="32"/>
    </location>
</feature>
<feature type="non-terminal residue" evidence="2">
    <location>
        <position position="71"/>
    </location>
</feature>
<accession>A0AA38GXV0</accession>
<evidence type="ECO:0000313" key="2">
    <source>
        <dbReference type="EMBL" id="KAH9330521.1"/>
    </source>
</evidence>
<protein>
    <submittedName>
        <fullName evidence="2">Uncharacterized protein</fullName>
    </submittedName>
</protein>
<organism evidence="2 3">
    <name type="scientific">Taxus chinensis</name>
    <name type="common">Chinese yew</name>
    <name type="synonym">Taxus wallichiana var. chinensis</name>
    <dbReference type="NCBI Taxonomy" id="29808"/>
    <lineage>
        <taxon>Eukaryota</taxon>
        <taxon>Viridiplantae</taxon>
        <taxon>Streptophyta</taxon>
        <taxon>Embryophyta</taxon>
        <taxon>Tracheophyta</taxon>
        <taxon>Spermatophyta</taxon>
        <taxon>Pinopsida</taxon>
        <taxon>Pinidae</taxon>
        <taxon>Conifers II</taxon>
        <taxon>Cupressales</taxon>
        <taxon>Taxaceae</taxon>
        <taxon>Taxus</taxon>
    </lineage>
</organism>
<sequence length="71" mass="7756">GRGKGSTQDRPGAQRAPIHQGRFPTQNPPHPEIVPQAVKETVEIDTLHTLQGLSATLVRHMRDISEPDARG</sequence>
<dbReference type="EMBL" id="JAHRHJ020000001">
    <property type="protein sequence ID" value="KAH9330521.1"/>
    <property type="molecule type" value="Genomic_DNA"/>
</dbReference>